<dbReference type="RefSeq" id="WP_050430714.1">
    <property type="nucleotide sequence ID" value="NZ_CP012159.1"/>
</dbReference>
<dbReference type="EMBL" id="CP012159">
    <property type="protein sequence ID" value="AKT38499.1"/>
    <property type="molecule type" value="Genomic_DNA"/>
</dbReference>
<proteinExistence type="predicted"/>
<evidence type="ECO:0000313" key="3">
    <source>
        <dbReference type="Proteomes" id="UP000067626"/>
    </source>
</evidence>
<dbReference type="Proteomes" id="UP000067626">
    <property type="component" value="Chromosome"/>
</dbReference>
<evidence type="ECO:0000256" key="1">
    <source>
        <dbReference type="SAM" id="SignalP"/>
    </source>
</evidence>
<feature type="chain" id="PRO_5005459201" description="Peptidase C51 domain-containing protein" evidence="1">
    <location>
        <begin position="31"/>
        <end position="243"/>
    </location>
</feature>
<feature type="signal peptide" evidence="1">
    <location>
        <begin position="1"/>
        <end position="30"/>
    </location>
</feature>
<accession>A0A0K1ECC0</accession>
<gene>
    <name evidence="2" type="ORF">CMC5_026450</name>
</gene>
<reference evidence="2 3" key="1">
    <citation type="submission" date="2015-07" db="EMBL/GenBank/DDBJ databases">
        <title>Genome analysis of myxobacterium Chondromyces crocatus Cm c5 reveals a high potential for natural compound synthesis and the genetic basis for the loss of fruiting body formation.</title>
        <authorList>
            <person name="Zaburannyi N."/>
            <person name="Bunk B."/>
            <person name="Maier J."/>
            <person name="Overmann J."/>
            <person name="Mueller R."/>
        </authorList>
    </citation>
    <scope>NUCLEOTIDE SEQUENCE [LARGE SCALE GENOMIC DNA]</scope>
    <source>
        <strain evidence="2 3">Cm c5</strain>
    </source>
</reference>
<organism evidence="2 3">
    <name type="scientific">Chondromyces crocatus</name>
    <dbReference type="NCBI Taxonomy" id="52"/>
    <lineage>
        <taxon>Bacteria</taxon>
        <taxon>Pseudomonadati</taxon>
        <taxon>Myxococcota</taxon>
        <taxon>Polyangia</taxon>
        <taxon>Polyangiales</taxon>
        <taxon>Polyangiaceae</taxon>
        <taxon>Chondromyces</taxon>
    </lineage>
</organism>
<keyword evidence="3" id="KW-1185">Reference proteome</keyword>
<name>A0A0K1ECC0_CHOCO</name>
<evidence type="ECO:0000313" key="2">
    <source>
        <dbReference type="EMBL" id="AKT38499.1"/>
    </source>
</evidence>
<protein>
    <recommendedName>
        <fullName evidence="4">Peptidase C51 domain-containing protein</fullName>
    </recommendedName>
</protein>
<dbReference type="OrthoDB" id="5508267at2"/>
<keyword evidence="1" id="KW-0732">Signal</keyword>
<evidence type="ECO:0008006" key="4">
    <source>
        <dbReference type="Google" id="ProtNLM"/>
    </source>
</evidence>
<dbReference type="KEGG" id="ccro:CMC5_026450"/>
<sequence length="243" mass="26407">MTNHARCFAKVCFSLALVCALSLSTTRASAQPVFMDWALELVDNVAPPNNAYGSAPFFIKWPGINGSAQYENRTLCSNFLTALLQQAYGISAAQIWYWTGSTSPNALKYHDTIVDENGFNRIQYLDELEQGDIIAIYYPGVGGVSGHVSIVEHEPIELTTPIAPIIPGTRQFAVGIIDSTEKGHGDGDSRLKSNGSWVPGAGRGVMRFYADDSGEFAGHTWSLSPHSVYYDMSARPIAVGRLP</sequence>
<dbReference type="AlphaFoldDB" id="A0A0K1ECC0"/>